<dbReference type="Proteomes" id="UP000305778">
    <property type="component" value="Unassembled WGS sequence"/>
</dbReference>
<feature type="compositionally biased region" description="Low complexity" evidence="1">
    <location>
        <begin position="1"/>
        <end position="20"/>
    </location>
</feature>
<evidence type="ECO:0000313" key="3">
    <source>
        <dbReference type="Proteomes" id="UP000305778"/>
    </source>
</evidence>
<dbReference type="EMBL" id="SUMC01000132">
    <property type="protein sequence ID" value="TJZ98262.1"/>
    <property type="molecule type" value="Genomic_DNA"/>
</dbReference>
<name>A0A4U0RS90_9ACTN</name>
<evidence type="ECO:0000313" key="2">
    <source>
        <dbReference type="EMBL" id="TJZ98262.1"/>
    </source>
</evidence>
<protein>
    <submittedName>
        <fullName evidence="2">Uncharacterized protein</fullName>
    </submittedName>
</protein>
<proteinExistence type="predicted"/>
<reference evidence="2 3" key="1">
    <citation type="submission" date="2019-04" db="EMBL/GenBank/DDBJ databases">
        <title>Streptomyces oryziradicis sp. nov., a novel actinomycete isolated from rhizosphere soil of rice (Oryza sativa L.).</title>
        <authorList>
            <person name="Li C."/>
        </authorList>
    </citation>
    <scope>NUCLEOTIDE SEQUENCE [LARGE SCALE GENOMIC DNA]</scope>
    <source>
        <strain evidence="2 3">NEAU-C40</strain>
    </source>
</reference>
<feature type="region of interest" description="Disordered" evidence="1">
    <location>
        <begin position="1"/>
        <end position="35"/>
    </location>
</feature>
<dbReference type="RefSeq" id="WP_136730412.1">
    <property type="nucleotide sequence ID" value="NZ_SUMC01000132.1"/>
</dbReference>
<dbReference type="AlphaFoldDB" id="A0A4U0RS90"/>
<feature type="compositionally biased region" description="Low complexity" evidence="1">
    <location>
        <begin position="235"/>
        <end position="256"/>
    </location>
</feature>
<comment type="caution">
    <text evidence="2">The sequence shown here is derived from an EMBL/GenBank/DDBJ whole genome shotgun (WGS) entry which is preliminary data.</text>
</comment>
<keyword evidence="3" id="KW-1185">Reference proteome</keyword>
<gene>
    <name evidence="2" type="ORF">FCI23_48580</name>
</gene>
<sequence length="370" mass="39622">MSSSDRTAALRARRTQQQNAPAGRQPAPRHTTGRPADLVITSDMIPAPVPVEASGDLNHEEIHQLGLCEQAVANLSTATWLAGKAMQSIRDRKLYRQTHTRFDAYIQERWEISERTAYQMIEEWPLAESLATKMGEPVTASHTRALIHVSHLFGLDAAADLYQQLHTRAADEELRLTATIISQITKAIIATTGKKAEAADFRATARQLVTAKALPLTAAPAQPRRTLTTGSSGQAPAPVSTPPSASASAPTQEPTSLRNFADNHGTVTTPDPGPQPATGPQLPSPIALAPDQAGTEADSGGTYVLALIERIAALAAALDKEVAPLDDLDAINWAQSSHAQRALELRDEAVADLSSSILTLKRAMPFNQTR</sequence>
<organism evidence="2 3">
    <name type="scientific">Actinacidiphila oryziradicis</name>
    <dbReference type="NCBI Taxonomy" id="2571141"/>
    <lineage>
        <taxon>Bacteria</taxon>
        <taxon>Bacillati</taxon>
        <taxon>Actinomycetota</taxon>
        <taxon>Actinomycetes</taxon>
        <taxon>Kitasatosporales</taxon>
        <taxon>Streptomycetaceae</taxon>
        <taxon>Actinacidiphila</taxon>
    </lineage>
</organism>
<dbReference type="OrthoDB" id="4520934at2"/>
<feature type="region of interest" description="Disordered" evidence="1">
    <location>
        <begin position="216"/>
        <end position="295"/>
    </location>
</feature>
<accession>A0A4U0RS90</accession>
<feature type="compositionally biased region" description="Polar residues" evidence="1">
    <location>
        <begin position="225"/>
        <end position="234"/>
    </location>
</feature>
<evidence type="ECO:0000256" key="1">
    <source>
        <dbReference type="SAM" id="MobiDB-lite"/>
    </source>
</evidence>